<dbReference type="Proteomes" id="UP000007800">
    <property type="component" value="Unassembled WGS sequence"/>
</dbReference>
<dbReference type="InParanoid" id="C5KS63"/>
<protein>
    <submittedName>
        <fullName evidence="2">Uncharacterized protein</fullName>
    </submittedName>
</protein>
<evidence type="ECO:0000313" key="3">
    <source>
        <dbReference type="Proteomes" id="UP000007800"/>
    </source>
</evidence>
<dbReference type="RefSeq" id="XP_002780885.1">
    <property type="nucleotide sequence ID" value="XM_002780839.1"/>
</dbReference>
<organism evidence="3">
    <name type="scientific">Perkinsus marinus (strain ATCC 50983 / TXsc)</name>
    <dbReference type="NCBI Taxonomy" id="423536"/>
    <lineage>
        <taxon>Eukaryota</taxon>
        <taxon>Sar</taxon>
        <taxon>Alveolata</taxon>
        <taxon>Perkinsozoa</taxon>
        <taxon>Perkinsea</taxon>
        <taxon>Perkinsida</taxon>
        <taxon>Perkinsidae</taxon>
        <taxon>Perkinsus</taxon>
    </lineage>
</organism>
<reference evidence="2 3" key="1">
    <citation type="submission" date="2008-07" db="EMBL/GenBank/DDBJ databases">
        <authorList>
            <person name="El-Sayed N."/>
            <person name="Caler E."/>
            <person name="Inman J."/>
            <person name="Amedeo P."/>
            <person name="Hass B."/>
            <person name="Wortman J."/>
        </authorList>
    </citation>
    <scope>NUCLEOTIDE SEQUENCE [LARGE SCALE GENOMIC DNA]</scope>
    <source>
        <strain evidence="3">ATCC 50983 / TXsc</strain>
    </source>
</reference>
<accession>C5KS63</accession>
<keyword evidence="3" id="KW-1185">Reference proteome</keyword>
<name>C5KS63_PERM5</name>
<sequence>ARGSSVLRRDGGAPYESYGRESRRLAGLANLPWKSLDTWYLSLECIGGWFGMDRGRRDDAGSRVPAELRVVDNGAGGSDAAGDCQDSGKLEQDH</sequence>
<dbReference type="EMBL" id="GG675974">
    <property type="protein sequence ID" value="EER12680.1"/>
    <property type="molecule type" value="Genomic_DNA"/>
</dbReference>
<evidence type="ECO:0000313" key="2">
    <source>
        <dbReference type="EMBL" id="EER12680.1"/>
    </source>
</evidence>
<proteinExistence type="predicted"/>
<dbReference type="GeneID" id="9058553"/>
<feature type="region of interest" description="Disordered" evidence="1">
    <location>
        <begin position="70"/>
        <end position="94"/>
    </location>
</feature>
<evidence type="ECO:0000256" key="1">
    <source>
        <dbReference type="SAM" id="MobiDB-lite"/>
    </source>
</evidence>
<dbReference type="AlphaFoldDB" id="C5KS63"/>
<feature type="non-terminal residue" evidence="2">
    <location>
        <position position="1"/>
    </location>
</feature>
<gene>
    <name evidence="2" type="ORF">Pmar_PMAR017864</name>
</gene>